<sequence length="272" mass="32018">MRKILFDLSVCQPIGHIKFHGGGVYGYIVFKELCKRASEVVIAYYDKSHFIEPSVVATIETYGVNTVDASQYELENIITNDISLIYSPLYREEYKKLLNRNILIYITIHGLRKLEMNKDKYEFYYSSGIKSFLKTLLKRTFVYNLLTNHYLDEYKFLIENKNVRVVTVSNHSKSSICYYYPSVCKDKILVYYSPSTTGIEYKEVKSYMTEKYYLILSADRWLKNAYRAMLAFDTLFEKNRNIAGKVIVVGLHENNYLIKEFGIKTDFKLWTM</sequence>
<evidence type="ECO:0000313" key="1">
    <source>
        <dbReference type="EMBL" id="WHX08551.1"/>
    </source>
</evidence>
<reference evidence="1" key="1">
    <citation type="journal article" date="2023" name="Nat. Commun.">
        <title>Identification of a novel Human Milk Oligosaccharides utilization cluster in the infant gut commensal Bacteroides dorei.</title>
        <authorList>
            <person name="Kijner S."/>
            <person name="Ennis D."/>
            <person name="Shmorak S."/>
            <person name="Florentin A."/>
            <person name="Yassour M."/>
        </authorList>
    </citation>
    <scope>NUCLEOTIDE SEQUENCE</scope>
    <source>
        <strain evidence="1">2</strain>
    </source>
</reference>
<evidence type="ECO:0008006" key="3">
    <source>
        <dbReference type="Google" id="ProtNLM"/>
    </source>
</evidence>
<organism evidence="1 2">
    <name type="scientific">Phocaeicola dorei</name>
    <dbReference type="NCBI Taxonomy" id="357276"/>
    <lineage>
        <taxon>Bacteria</taxon>
        <taxon>Pseudomonadati</taxon>
        <taxon>Bacteroidota</taxon>
        <taxon>Bacteroidia</taxon>
        <taxon>Bacteroidales</taxon>
        <taxon>Bacteroidaceae</taxon>
        <taxon>Phocaeicola</taxon>
    </lineage>
</organism>
<protein>
    <recommendedName>
        <fullName evidence="3">Glycosyltransferase family 1 protein</fullName>
    </recommendedName>
</protein>
<gene>
    <name evidence="1" type="ORF">QNN11_13625</name>
</gene>
<accession>A0AA95HLG8</accession>
<evidence type="ECO:0000313" key="2">
    <source>
        <dbReference type="Proteomes" id="UP001177934"/>
    </source>
</evidence>
<name>A0AA95HLG8_9BACT</name>
<proteinExistence type="predicted"/>
<dbReference type="EMBL" id="CP126056">
    <property type="protein sequence ID" value="WHX08551.1"/>
    <property type="molecule type" value="Genomic_DNA"/>
</dbReference>
<dbReference type="Proteomes" id="UP001177934">
    <property type="component" value="Chromosome"/>
</dbReference>
<dbReference type="SUPFAM" id="SSF53756">
    <property type="entry name" value="UDP-Glycosyltransferase/glycogen phosphorylase"/>
    <property type="match status" value="1"/>
</dbReference>
<dbReference type="AlphaFoldDB" id="A0AA95HLG8"/>